<dbReference type="InterPro" id="IPR046058">
    <property type="entry name" value="WbuC_cupin"/>
</dbReference>
<dbReference type="InterPro" id="IPR014710">
    <property type="entry name" value="RmlC-like_jellyroll"/>
</dbReference>
<gene>
    <name evidence="2" type="ORF">FJY75_02875</name>
</gene>
<dbReference type="SUPFAM" id="SSF51182">
    <property type="entry name" value="RmlC-like cupins"/>
    <property type="match status" value="1"/>
</dbReference>
<organism evidence="2 3">
    <name type="scientific">Eiseniibacteriota bacterium</name>
    <dbReference type="NCBI Taxonomy" id="2212470"/>
    <lineage>
        <taxon>Bacteria</taxon>
        <taxon>Candidatus Eiseniibacteriota</taxon>
    </lineage>
</organism>
<dbReference type="InterPro" id="IPR011051">
    <property type="entry name" value="RmlC_Cupin_sf"/>
</dbReference>
<feature type="domain" description="Cupin fold metalloprotein WbuC cupin" evidence="1">
    <location>
        <begin position="25"/>
        <end position="105"/>
    </location>
</feature>
<dbReference type="EMBL" id="VGIY01000040">
    <property type="protein sequence ID" value="MBM3316774.1"/>
    <property type="molecule type" value="Genomic_DNA"/>
</dbReference>
<name>A0A937X952_UNCEI</name>
<evidence type="ECO:0000313" key="3">
    <source>
        <dbReference type="Proteomes" id="UP000748308"/>
    </source>
</evidence>
<evidence type="ECO:0000259" key="1">
    <source>
        <dbReference type="Pfam" id="PF19480"/>
    </source>
</evidence>
<dbReference type="CDD" id="cd07005">
    <property type="entry name" value="cupin_WbuC-like"/>
    <property type="match status" value="1"/>
</dbReference>
<dbReference type="InterPro" id="IPR027565">
    <property type="entry name" value="Cupin_WbuC"/>
</dbReference>
<protein>
    <submittedName>
        <fullName evidence="2">WbuC family cupin fold metalloprotein</fullName>
    </submittedName>
</protein>
<reference evidence="2" key="1">
    <citation type="submission" date="2019-03" db="EMBL/GenBank/DDBJ databases">
        <title>Lake Tanganyika Metagenome-Assembled Genomes (MAGs).</title>
        <authorList>
            <person name="Tran P."/>
        </authorList>
    </citation>
    <scope>NUCLEOTIDE SEQUENCE</scope>
    <source>
        <strain evidence="2">M_DeepCast_400m_m2_100</strain>
    </source>
</reference>
<dbReference type="NCBIfam" id="TIGR04366">
    <property type="entry name" value="cupin_WbuC"/>
    <property type="match status" value="1"/>
</dbReference>
<dbReference type="Proteomes" id="UP000748308">
    <property type="component" value="Unassembled WGS sequence"/>
</dbReference>
<evidence type="ECO:0000313" key="2">
    <source>
        <dbReference type="EMBL" id="MBM3316774.1"/>
    </source>
</evidence>
<comment type="caution">
    <text evidence="2">The sequence shown here is derived from an EMBL/GenBank/DDBJ whole genome shotgun (WGS) entry which is preliminary data.</text>
</comment>
<dbReference type="AlphaFoldDB" id="A0A937X952"/>
<proteinExistence type="predicted"/>
<dbReference type="Gene3D" id="2.60.120.10">
    <property type="entry name" value="Jelly Rolls"/>
    <property type="match status" value="1"/>
</dbReference>
<sequence>MTASGPGFPDGSTPFAGRPATAYVTRELLARLCERAARLPRGRTNHDFHDAGDGYQRLLNAAQPGSYIRPHRHRDPGKSESFVVLQGEIAFFRFDDDGGVLEARRLGPSRPALAVDLAPGVWHCFLALAPDTVVFEGKNGPYDPATDKEFPAWAPAEGDASAAAYMETLLALAR</sequence>
<dbReference type="Pfam" id="PF19480">
    <property type="entry name" value="DUF6016"/>
    <property type="match status" value="1"/>
</dbReference>
<accession>A0A937X952</accession>